<dbReference type="Proteomes" id="UP001319827">
    <property type="component" value="Chromosome"/>
</dbReference>
<evidence type="ECO:0000313" key="4">
    <source>
        <dbReference type="EMBL" id="BCR04245.1"/>
    </source>
</evidence>
<dbReference type="PANTHER" id="PTHR10625">
    <property type="entry name" value="HISTONE DEACETYLASE HDAC1-RELATED"/>
    <property type="match status" value="1"/>
</dbReference>
<reference evidence="4 5" key="1">
    <citation type="journal article" date="2016" name="C (Basel)">
        <title>Selective Growth of and Electricity Production by Marine Exoelectrogenic Bacteria in Self-Aggregated Hydrogel of Microbially Reduced Graphene Oxide.</title>
        <authorList>
            <person name="Yoshida N."/>
            <person name="Goto Y."/>
            <person name="Miyata Y."/>
        </authorList>
    </citation>
    <scope>NUCLEOTIDE SEQUENCE [LARGE SCALE GENOMIC DNA]</scope>
    <source>
        <strain evidence="4 5">NIT-T3</strain>
    </source>
</reference>
<evidence type="ECO:0000259" key="3">
    <source>
        <dbReference type="Pfam" id="PF00850"/>
    </source>
</evidence>
<sequence length="307" mass="34398">MKIFHSDILSFPLHPNQDFLVAKYELLIRRILSAGFARPRELLTPPEATLEEITRVHDPDYVERLLKGQLSPRELREVGLPWSPGIIERARRSTGATIEACRWALREGVALHLGGGTHHAFRNRAKGFCWLNDCAIAARAMIAEQRVRRVLILDCDVHQGDGTAAIFRGDPDVFTFSIHGSSSYPYHRKPGDLDIDLPSDTGDQAYLQALEAGLKTALERFTPELVIYLAGADIYEGDRYGSLSLSLDGIGLRDRLVFDCFARSETPLAVTLAGGYSAQIEDAVEIHFQTARIAFEYHQRRNVRISE</sequence>
<feature type="domain" description="Histone deacetylase" evidence="3">
    <location>
        <begin position="23"/>
        <end position="287"/>
    </location>
</feature>
<dbReference type="PRINTS" id="PR01270">
    <property type="entry name" value="HDASUPER"/>
</dbReference>
<keyword evidence="5" id="KW-1185">Reference proteome</keyword>
<keyword evidence="2" id="KW-0378">Hydrolase</keyword>
<dbReference type="EMBL" id="AP024355">
    <property type="protein sequence ID" value="BCR04245.1"/>
    <property type="molecule type" value="Genomic_DNA"/>
</dbReference>
<reference evidence="4 5" key="2">
    <citation type="journal article" date="2021" name="Int. J. Syst. Evol. Microbiol.">
        <title>Isolation and Polyphasic Characterization of Desulfuromonas versatilis sp. Nov., an Electrogenic Bacteria Capable of Versatile Metabolism Isolated from a Graphene Oxide-Reducing Enrichment Culture.</title>
        <authorList>
            <person name="Xie L."/>
            <person name="Yoshida N."/>
            <person name="Ishii S."/>
            <person name="Meng L."/>
        </authorList>
    </citation>
    <scope>NUCLEOTIDE SEQUENCE [LARGE SCALE GENOMIC DNA]</scope>
    <source>
        <strain evidence="4 5">NIT-T3</strain>
    </source>
</reference>
<dbReference type="InterPro" id="IPR023696">
    <property type="entry name" value="Ureohydrolase_dom_sf"/>
</dbReference>
<dbReference type="Gene3D" id="3.40.800.20">
    <property type="entry name" value="Histone deacetylase domain"/>
    <property type="match status" value="1"/>
</dbReference>
<dbReference type="InterPro" id="IPR044150">
    <property type="entry name" value="HDAC_classIV"/>
</dbReference>
<comment type="similarity">
    <text evidence="1">Belongs to the histone deacetylase family.</text>
</comment>
<gene>
    <name evidence="4" type="ORF">DESUT3_13140</name>
</gene>
<evidence type="ECO:0000313" key="5">
    <source>
        <dbReference type="Proteomes" id="UP001319827"/>
    </source>
</evidence>
<dbReference type="SUPFAM" id="SSF52768">
    <property type="entry name" value="Arginase/deacetylase"/>
    <property type="match status" value="1"/>
</dbReference>
<evidence type="ECO:0000256" key="2">
    <source>
        <dbReference type="ARBA" id="ARBA00022801"/>
    </source>
</evidence>
<name>A0ABN6DW05_9BACT</name>
<dbReference type="InterPro" id="IPR000286">
    <property type="entry name" value="HDACs"/>
</dbReference>
<dbReference type="InterPro" id="IPR037138">
    <property type="entry name" value="His_deacetylse_dom_sf"/>
</dbReference>
<dbReference type="InterPro" id="IPR023801">
    <property type="entry name" value="His_deacetylse_dom"/>
</dbReference>
<evidence type="ECO:0000256" key="1">
    <source>
        <dbReference type="ARBA" id="ARBA00005947"/>
    </source>
</evidence>
<dbReference type="RefSeq" id="WP_221251665.1">
    <property type="nucleotide sequence ID" value="NZ_AP024355.1"/>
</dbReference>
<protein>
    <submittedName>
        <fullName evidence="4">Histone deacetylase</fullName>
    </submittedName>
</protein>
<accession>A0ABN6DW05</accession>
<proteinExistence type="inferred from homology"/>
<dbReference type="PANTHER" id="PTHR10625:SF19">
    <property type="entry name" value="HISTONE DEACETYLASE 12"/>
    <property type="match status" value="1"/>
</dbReference>
<organism evidence="4 5">
    <name type="scientific">Desulfuromonas versatilis</name>
    <dbReference type="NCBI Taxonomy" id="2802975"/>
    <lineage>
        <taxon>Bacteria</taxon>
        <taxon>Pseudomonadati</taxon>
        <taxon>Thermodesulfobacteriota</taxon>
        <taxon>Desulfuromonadia</taxon>
        <taxon>Desulfuromonadales</taxon>
        <taxon>Desulfuromonadaceae</taxon>
        <taxon>Desulfuromonas</taxon>
    </lineage>
</organism>
<dbReference type="Pfam" id="PF00850">
    <property type="entry name" value="Hist_deacetyl"/>
    <property type="match status" value="1"/>
</dbReference>
<dbReference type="CDD" id="cd09993">
    <property type="entry name" value="HDAC_classIV"/>
    <property type="match status" value="1"/>
</dbReference>